<evidence type="ECO:0000313" key="2">
    <source>
        <dbReference type="EMBL" id="KAF5836688.1"/>
    </source>
</evidence>
<dbReference type="PANTHER" id="PTHR47721">
    <property type="entry name" value="OS01G0235100 PROTEIN"/>
    <property type="match status" value="1"/>
</dbReference>
<keyword evidence="3" id="KW-1185">Reference proteome</keyword>
<dbReference type="Proteomes" id="UP000815325">
    <property type="component" value="Unassembled WGS sequence"/>
</dbReference>
<organism evidence="2 3">
    <name type="scientific">Dunaliella salina</name>
    <name type="common">Green alga</name>
    <name type="synonym">Protococcus salinus</name>
    <dbReference type="NCBI Taxonomy" id="3046"/>
    <lineage>
        <taxon>Eukaryota</taxon>
        <taxon>Viridiplantae</taxon>
        <taxon>Chlorophyta</taxon>
        <taxon>core chlorophytes</taxon>
        <taxon>Chlorophyceae</taxon>
        <taxon>CS clade</taxon>
        <taxon>Chlamydomonadales</taxon>
        <taxon>Dunaliellaceae</taxon>
        <taxon>Dunaliella</taxon>
    </lineage>
</organism>
<sequence>MITLRQTVAAPTYTVRPQICAIRPSGPRSHRRAVRPVPVQRVQANEEATPPPAAPQDPNACSMCGAPLSEKQSGCDGEGRVVGGLSVIPGFGWWPIKAYRPCPELDKRGIDYVRKGQALNDVMFGGGSLGQEGGKSFDRMKEQQDRGLDVK</sequence>
<evidence type="ECO:0000313" key="3">
    <source>
        <dbReference type="Proteomes" id="UP000815325"/>
    </source>
</evidence>
<evidence type="ECO:0000256" key="1">
    <source>
        <dbReference type="SAM" id="MobiDB-lite"/>
    </source>
</evidence>
<protein>
    <submittedName>
        <fullName evidence="2">Uncharacterized protein</fullName>
    </submittedName>
</protein>
<name>A0ABQ7GQ03_DUNSA</name>
<reference evidence="2" key="1">
    <citation type="submission" date="2017-08" db="EMBL/GenBank/DDBJ databases">
        <authorList>
            <person name="Polle J.E."/>
            <person name="Barry K."/>
            <person name="Cushman J."/>
            <person name="Schmutz J."/>
            <person name="Tran D."/>
            <person name="Hathwaick L.T."/>
            <person name="Yim W.C."/>
            <person name="Jenkins J."/>
            <person name="Mckie-Krisberg Z.M."/>
            <person name="Prochnik S."/>
            <person name="Lindquist E."/>
            <person name="Dockter R.B."/>
            <person name="Adam C."/>
            <person name="Molina H."/>
            <person name="Bunkerborg J."/>
            <person name="Jin E."/>
            <person name="Buchheim M."/>
            <person name="Magnuson J."/>
        </authorList>
    </citation>
    <scope>NUCLEOTIDE SEQUENCE</scope>
    <source>
        <strain evidence="2">CCAP 19/18</strain>
    </source>
</reference>
<feature type="region of interest" description="Disordered" evidence="1">
    <location>
        <begin position="127"/>
        <end position="151"/>
    </location>
</feature>
<feature type="compositionally biased region" description="Basic and acidic residues" evidence="1">
    <location>
        <begin position="135"/>
        <end position="151"/>
    </location>
</feature>
<dbReference type="PANTHER" id="PTHR47721:SF2">
    <property type="entry name" value="OS01G0235100 PROTEIN"/>
    <property type="match status" value="1"/>
</dbReference>
<dbReference type="EMBL" id="MU069647">
    <property type="protein sequence ID" value="KAF5836688.1"/>
    <property type="molecule type" value="Genomic_DNA"/>
</dbReference>
<proteinExistence type="predicted"/>
<accession>A0ABQ7GQ03</accession>
<gene>
    <name evidence="2" type="ORF">DUNSADRAFT_5563</name>
</gene>
<comment type="caution">
    <text evidence="2">The sequence shown here is derived from an EMBL/GenBank/DDBJ whole genome shotgun (WGS) entry which is preliminary data.</text>
</comment>